<sequence length="125" mass="13859">MQALCCELVCPRRAERRNGKDYPQECLGCPQTQRPRDRPMGSESAERRANVFLMNSAACSTERLSAHMVCVWSRNDSSHSACREKRRGQGAGGGPDVDDGSPRFHLISCGWSRVLFSFNSSCDSS</sequence>
<keyword evidence="3" id="KW-1185">Reference proteome</keyword>
<evidence type="ECO:0000313" key="2">
    <source>
        <dbReference type="EMBL" id="KAG7466680.1"/>
    </source>
</evidence>
<evidence type="ECO:0000256" key="1">
    <source>
        <dbReference type="SAM" id="MobiDB-lite"/>
    </source>
</evidence>
<proteinExistence type="predicted"/>
<name>A0AAV6PI70_SOLSE</name>
<dbReference type="EMBL" id="JAGKHQ010000625">
    <property type="protein sequence ID" value="KAG7466681.1"/>
    <property type="molecule type" value="Genomic_DNA"/>
</dbReference>
<protein>
    <submittedName>
        <fullName evidence="2">Uncharacterized protein</fullName>
    </submittedName>
</protein>
<dbReference type="AlphaFoldDB" id="A0AAV6PI70"/>
<dbReference type="Proteomes" id="UP000693946">
    <property type="component" value="Unassembled WGS sequence"/>
</dbReference>
<gene>
    <name evidence="2" type="ORF">JOB18_007530</name>
</gene>
<dbReference type="EMBL" id="JAGKHQ010000625">
    <property type="protein sequence ID" value="KAG7466679.1"/>
    <property type="molecule type" value="Genomic_DNA"/>
</dbReference>
<organism evidence="2 3">
    <name type="scientific">Solea senegalensis</name>
    <name type="common">Senegalese sole</name>
    <dbReference type="NCBI Taxonomy" id="28829"/>
    <lineage>
        <taxon>Eukaryota</taxon>
        <taxon>Metazoa</taxon>
        <taxon>Chordata</taxon>
        <taxon>Craniata</taxon>
        <taxon>Vertebrata</taxon>
        <taxon>Euteleostomi</taxon>
        <taxon>Actinopterygii</taxon>
        <taxon>Neopterygii</taxon>
        <taxon>Teleostei</taxon>
        <taxon>Neoteleostei</taxon>
        <taxon>Acanthomorphata</taxon>
        <taxon>Carangaria</taxon>
        <taxon>Pleuronectiformes</taxon>
        <taxon>Pleuronectoidei</taxon>
        <taxon>Soleidae</taxon>
        <taxon>Solea</taxon>
    </lineage>
</organism>
<accession>A0AAV6PI70</accession>
<dbReference type="EMBL" id="JAGKHQ010000625">
    <property type="protein sequence ID" value="KAG7466680.1"/>
    <property type="molecule type" value="Genomic_DNA"/>
</dbReference>
<comment type="caution">
    <text evidence="2">The sequence shown here is derived from an EMBL/GenBank/DDBJ whole genome shotgun (WGS) entry which is preliminary data.</text>
</comment>
<reference evidence="2 3" key="1">
    <citation type="journal article" date="2021" name="Sci. Rep.">
        <title>Chromosome anchoring in Senegalese sole (Solea senegalensis) reveals sex-associated markers and genome rearrangements in flatfish.</title>
        <authorList>
            <person name="Guerrero-Cozar I."/>
            <person name="Gomez-Garrido J."/>
            <person name="Berbel C."/>
            <person name="Martinez-Blanch J.F."/>
            <person name="Alioto T."/>
            <person name="Claros M.G."/>
            <person name="Gagnaire P.A."/>
            <person name="Manchado M."/>
        </authorList>
    </citation>
    <scope>NUCLEOTIDE SEQUENCE [LARGE SCALE GENOMIC DNA]</scope>
    <source>
        <strain evidence="2">Sse05_10M</strain>
    </source>
</reference>
<feature type="region of interest" description="Disordered" evidence="1">
    <location>
        <begin position="75"/>
        <end position="101"/>
    </location>
</feature>
<reference evidence="2" key="2">
    <citation type="submission" date="2021-03" db="EMBL/GenBank/DDBJ databases">
        <authorList>
            <person name="Guerrero-Cozar I."/>
            <person name="Gomez-Garrido J."/>
            <person name="Berbel C."/>
            <person name="Martinez-Blanch J.F."/>
            <person name="Alioto T."/>
            <person name="Claros M.G."/>
            <person name="Gagnaire P.A."/>
            <person name="Manchado M."/>
        </authorList>
    </citation>
    <scope>NUCLEOTIDE SEQUENCE</scope>
    <source>
        <strain evidence="2">Sse05_10M</strain>
        <tissue evidence="2">Blood</tissue>
    </source>
</reference>
<evidence type="ECO:0000313" key="3">
    <source>
        <dbReference type="Proteomes" id="UP000693946"/>
    </source>
</evidence>